<feature type="coiled-coil region" evidence="1">
    <location>
        <begin position="1"/>
        <end position="31"/>
    </location>
</feature>
<dbReference type="EMBL" id="CAJOBA010043942">
    <property type="protein sequence ID" value="CAF4156991.1"/>
    <property type="molecule type" value="Genomic_DNA"/>
</dbReference>
<dbReference type="Proteomes" id="UP000677228">
    <property type="component" value="Unassembled WGS sequence"/>
</dbReference>
<comment type="caution">
    <text evidence="3">The sequence shown here is derived from an EMBL/GenBank/DDBJ whole genome shotgun (WGS) entry which is preliminary data.</text>
</comment>
<organism evidence="3 4">
    <name type="scientific">Didymodactylos carnosus</name>
    <dbReference type="NCBI Taxonomy" id="1234261"/>
    <lineage>
        <taxon>Eukaryota</taxon>
        <taxon>Metazoa</taxon>
        <taxon>Spiralia</taxon>
        <taxon>Gnathifera</taxon>
        <taxon>Rotifera</taxon>
        <taxon>Eurotatoria</taxon>
        <taxon>Bdelloidea</taxon>
        <taxon>Philodinida</taxon>
        <taxon>Philodinidae</taxon>
        <taxon>Didymodactylos</taxon>
    </lineage>
</organism>
<reference evidence="3" key="1">
    <citation type="submission" date="2021-02" db="EMBL/GenBank/DDBJ databases">
        <authorList>
            <person name="Nowell W R."/>
        </authorList>
    </citation>
    <scope>NUCLEOTIDE SEQUENCE</scope>
</reference>
<protein>
    <submittedName>
        <fullName evidence="3">Uncharacterized protein</fullName>
    </submittedName>
</protein>
<dbReference type="EMBL" id="CAJNOK010022304">
    <property type="protein sequence ID" value="CAF1345960.1"/>
    <property type="molecule type" value="Genomic_DNA"/>
</dbReference>
<evidence type="ECO:0000313" key="4">
    <source>
        <dbReference type="Proteomes" id="UP000682733"/>
    </source>
</evidence>
<feature type="non-terminal residue" evidence="3">
    <location>
        <position position="1"/>
    </location>
</feature>
<sequence>RLKITDITRQLKDENDQLQQELVRCKKLLRTKHDINSLSLDESNDGESSIDECSPSNIKNNNNVSLYDEVTSQFNTIIRKYDDLILEKSNKRNDIGIQVSLVENKQNSNKKTYETTNYRNLFQHVYDKLKANQEQATLTI</sequence>
<evidence type="ECO:0000256" key="1">
    <source>
        <dbReference type="SAM" id="Coils"/>
    </source>
</evidence>
<gene>
    <name evidence="2" type="ORF">OVA965_LOCUS30566</name>
    <name evidence="3" type="ORF">TMI583_LOCUS31376</name>
</gene>
<evidence type="ECO:0000313" key="3">
    <source>
        <dbReference type="EMBL" id="CAF4156991.1"/>
    </source>
</evidence>
<evidence type="ECO:0000313" key="2">
    <source>
        <dbReference type="EMBL" id="CAF1345960.1"/>
    </source>
</evidence>
<accession>A0A8S2RA63</accession>
<dbReference type="AlphaFoldDB" id="A0A8S2RA63"/>
<keyword evidence="1" id="KW-0175">Coiled coil</keyword>
<proteinExistence type="predicted"/>
<name>A0A8S2RA63_9BILA</name>
<dbReference type="Proteomes" id="UP000682733">
    <property type="component" value="Unassembled WGS sequence"/>
</dbReference>